<dbReference type="Proteomes" id="UP001610334">
    <property type="component" value="Unassembled WGS sequence"/>
</dbReference>
<evidence type="ECO:0000313" key="3">
    <source>
        <dbReference type="Proteomes" id="UP001610334"/>
    </source>
</evidence>
<dbReference type="EMBL" id="JBFXLT010000027">
    <property type="protein sequence ID" value="KAL2815548.1"/>
    <property type="molecule type" value="Genomic_DNA"/>
</dbReference>
<accession>A0ABR4HLC8</accession>
<reference evidence="2 3" key="1">
    <citation type="submission" date="2024-07" db="EMBL/GenBank/DDBJ databases">
        <title>Section-level genome sequencing and comparative genomics of Aspergillus sections Usti and Cavernicolus.</title>
        <authorList>
            <consortium name="Lawrence Berkeley National Laboratory"/>
            <person name="Nybo J.L."/>
            <person name="Vesth T.C."/>
            <person name="Theobald S."/>
            <person name="Frisvad J.C."/>
            <person name="Larsen T.O."/>
            <person name="Kjaerboelling I."/>
            <person name="Rothschild-Mancinelli K."/>
            <person name="Lyhne E.K."/>
            <person name="Kogle M.E."/>
            <person name="Barry K."/>
            <person name="Clum A."/>
            <person name="Na H."/>
            <person name="Ledsgaard L."/>
            <person name="Lin J."/>
            <person name="Lipzen A."/>
            <person name="Kuo A."/>
            <person name="Riley R."/>
            <person name="Mondo S."/>
            <person name="Labutti K."/>
            <person name="Haridas S."/>
            <person name="Pangalinan J."/>
            <person name="Salamov A.A."/>
            <person name="Simmons B.A."/>
            <person name="Magnuson J.K."/>
            <person name="Chen J."/>
            <person name="Drula E."/>
            <person name="Henrissat B."/>
            <person name="Wiebenga A."/>
            <person name="Lubbers R.J."/>
            <person name="Gomes A.C."/>
            <person name="Makela M.R."/>
            <person name="Stajich J."/>
            <person name="Grigoriev I.V."/>
            <person name="Mortensen U.H."/>
            <person name="De Vries R.P."/>
            <person name="Baker S.E."/>
            <person name="Andersen M.R."/>
        </authorList>
    </citation>
    <scope>NUCLEOTIDE SEQUENCE [LARGE SCALE GENOMIC DNA]</scope>
    <source>
        <strain evidence="2 3">CBS 588.65</strain>
    </source>
</reference>
<evidence type="ECO:0000313" key="2">
    <source>
        <dbReference type="EMBL" id="KAL2815548.1"/>
    </source>
</evidence>
<keyword evidence="3" id="KW-1185">Reference proteome</keyword>
<name>A0ABR4HLC8_9EURO</name>
<organism evidence="2 3">
    <name type="scientific">Aspergillus granulosus</name>
    <dbReference type="NCBI Taxonomy" id="176169"/>
    <lineage>
        <taxon>Eukaryota</taxon>
        <taxon>Fungi</taxon>
        <taxon>Dikarya</taxon>
        <taxon>Ascomycota</taxon>
        <taxon>Pezizomycotina</taxon>
        <taxon>Eurotiomycetes</taxon>
        <taxon>Eurotiomycetidae</taxon>
        <taxon>Eurotiales</taxon>
        <taxon>Aspergillaceae</taxon>
        <taxon>Aspergillus</taxon>
        <taxon>Aspergillus subgen. Nidulantes</taxon>
    </lineage>
</organism>
<proteinExistence type="predicted"/>
<sequence>MLSRVFGRRWSLSCVVAGRGVSVRSTSPASSIQLKSQGHLDEQEEQETHCGYTPCLPRLMQISKSLWNQPLASRIDSHRLLRQNANLTPRSPRPSHPRFCPQTPAHAARQS</sequence>
<comment type="caution">
    <text evidence="2">The sequence shown here is derived from an EMBL/GenBank/DDBJ whole genome shotgun (WGS) entry which is preliminary data.</text>
</comment>
<gene>
    <name evidence="2" type="ORF">BJX63DRAFT_389849</name>
</gene>
<feature type="region of interest" description="Disordered" evidence="1">
    <location>
        <begin position="83"/>
        <end position="111"/>
    </location>
</feature>
<evidence type="ECO:0000256" key="1">
    <source>
        <dbReference type="SAM" id="MobiDB-lite"/>
    </source>
</evidence>
<protein>
    <submittedName>
        <fullName evidence="2">Uncharacterized protein</fullName>
    </submittedName>
</protein>